<dbReference type="AlphaFoldDB" id="A0A0K9YQV3"/>
<dbReference type="OrthoDB" id="2475666at2"/>
<dbReference type="Pfam" id="PF25954">
    <property type="entry name" value="Beta-barrel_RND_2"/>
    <property type="match status" value="1"/>
</dbReference>
<evidence type="ECO:0000259" key="6">
    <source>
        <dbReference type="Pfam" id="PF25989"/>
    </source>
</evidence>
<accession>A0A0K9YQV3</accession>
<evidence type="ECO:0000256" key="1">
    <source>
        <dbReference type="ARBA" id="ARBA00009477"/>
    </source>
</evidence>
<dbReference type="Proteomes" id="UP000319578">
    <property type="component" value="Unassembled WGS sequence"/>
</dbReference>
<evidence type="ECO:0000259" key="5">
    <source>
        <dbReference type="Pfam" id="PF25954"/>
    </source>
</evidence>
<reference evidence="9" key="1">
    <citation type="submission" date="2015-07" db="EMBL/GenBank/DDBJ databases">
        <title>Genome sequencing project for genomic taxonomy and phylogenomics of Bacillus-like bacteria.</title>
        <authorList>
            <person name="Liu B."/>
            <person name="Wang J."/>
            <person name="Zhu Y."/>
            <person name="Liu G."/>
            <person name="Chen Q."/>
            <person name="Chen Z."/>
            <person name="Lan J."/>
            <person name="Che J."/>
            <person name="Ge C."/>
            <person name="Shi H."/>
            <person name="Pan Z."/>
            <person name="Liu X."/>
        </authorList>
    </citation>
    <scope>NUCLEOTIDE SEQUENCE [LARGE SCALE GENOMIC DNA]</scope>
    <source>
        <strain evidence="9">DSM 9887</strain>
    </source>
</reference>
<dbReference type="Gene3D" id="2.40.420.20">
    <property type="match status" value="1"/>
</dbReference>
<gene>
    <name evidence="8" type="ORF">ADS79_19555</name>
    <name evidence="7" type="ORF">BRE01_04320</name>
</gene>
<comment type="caution">
    <text evidence="8">The sequence shown here is derived from an EMBL/GenBank/DDBJ whole genome shotgun (WGS) entry which is preliminary data.</text>
</comment>
<evidence type="ECO:0000313" key="8">
    <source>
        <dbReference type="EMBL" id="KNB71022.1"/>
    </source>
</evidence>
<proteinExistence type="inferred from homology"/>
<name>A0A0K9YQV3_9BACL</name>
<evidence type="ECO:0000259" key="4">
    <source>
        <dbReference type="Pfam" id="PF25881"/>
    </source>
</evidence>
<dbReference type="Gene3D" id="2.40.50.100">
    <property type="match status" value="1"/>
</dbReference>
<keyword evidence="10" id="KW-1185">Reference proteome</keyword>
<evidence type="ECO:0000256" key="3">
    <source>
        <dbReference type="SAM" id="SignalP"/>
    </source>
</evidence>
<dbReference type="InterPro" id="IPR058637">
    <property type="entry name" value="YknX-like_C"/>
</dbReference>
<organism evidence="8 9">
    <name type="scientific">Brevibacillus reuszeri</name>
    <dbReference type="NCBI Taxonomy" id="54915"/>
    <lineage>
        <taxon>Bacteria</taxon>
        <taxon>Bacillati</taxon>
        <taxon>Bacillota</taxon>
        <taxon>Bacilli</taxon>
        <taxon>Bacillales</taxon>
        <taxon>Paenibacillaceae</taxon>
        <taxon>Brevibacillus</taxon>
    </lineage>
</organism>
<dbReference type="InterPro" id="IPR006143">
    <property type="entry name" value="RND_pump_MFP"/>
</dbReference>
<dbReference type="InterPro" id="IPR059052">
    <property type="entry name" value="HH_YbhG-like"/>
</dbReference>
<dbReference type="PANTHER" id="PTHR30469">
    <property type="entry name" value="MULTIDRUG RESISTANCE PROTEIN MDTA"/>
    <property type="match status" value="1"/>
</dbReference>
<dbReference type="EMBL" id="LGIQ01000009">
    <property type="protein sequence ID" value="KNB71022.1"/>
    <property type="molecule type" value="Genomic_DNA"/>
</dbReference>
<reference evidence="7 10" key="3">
    <citation type="submission" date="2019-06" db="EMBL/GenBank/DDBJ databases">
        <title>Whole genome shotgun sequence of Brevibacillus reuszeri NBRC 15719.</title>
        <authorList>
            <person name="Hosoyama A."/>
            <person name="Uohara A."/>
            <person name="Ohji S."/>
            <person name="Ichikawa N."/>
        </authorList>
    </citation>
    <scope>NUCLEOTIDE SEQUENCE [LARGE SCALE GENOMIC DNA]</scope>
    <source>
        <strain evidence="7 10">NBRC 15719</strain>
    </source>
</reference>
<dbReference type="Proteomes" id="UP000036834">
    <property type="component" value="Unassembled WGS sequence"/>
</dbReference>
<sequence>MKKRVSVVLASLLLVTAGCGGPAAETPQQAEAEVKAKVVEVVKVKKESSPVLLRVTGMVEAKRDAVLPFGTGGTISTISAIKGTKISQGQVLATLDAKYFQREVEAAASQVEEATARRTKTLKGATAEAIEKQRLQVKSAQEKLEKAKQDVATDEKLLAGGAISQSEINERRRALTQAEISARDAQLALDELMRGAQPEDIALANASIKQASGQVERAKKSLDDAKIQAPFSGTIVDVYKQVGEQASPGENIIHLVDLSEVKVTLDVTNDLISQFQEKASVQAASDDGKKSEGTVTFVSPVVDKQTGKYRVEVTIPNSEGYWRGGMAAVVEMPRKVNGFLVPLESVGVSQEKHYVMAVENGLTVKKEVKTGQMVNDQIEVVSGIKEGDQLLRSGITFYVEGQKVEAKGE</sequence>
<keyword evidence="2" id="KW-0175">Coiled coil</keyword>
<dbReference type="STRING" id="54915.ADS79_19555"/>
<protein>
    <submittedName>
        <fullName evidence="8">Transporter</fullName>
    </submittedName>
</protein>
<evidence type="ECO:0000313" key="10">
    <source>
        <dbReference type="Proteomes" id="UP000319578"/>
    </source>
</evidence>
<evidence type="ECO:0000313" key="9">
    <source>
        <dbReference type="Proteomes" id="UP000036834"/>
    </source>
</evidence>
<dbReference type="Pfam" id="PF25881">
    <property type="entry name" value="HH_YBHG"/>
    <property type="match status" value="1"/>
</dbReference>
<feature type="chain" id="PRO_5038463617" evidence="3">
    <location>
        <begin position="21"/>
        <end position="409"/>
    </location>
</feature>
<dbReference type="GO" id="GO:1990281">
    <property type="term" value="C:efflux pump complex"/>
    <property type="evidence" value="ECO:0007669"/>
    <property type="project" value="TreeGrafter"/>
</dbReference>
<feature type="domain" description="YbhG-like alpha-helical hairpin" evidence="4">
    <location>
        <begin position="95"/>
        <end position="224"/>
    </location>
</feature>
<dbReference type="Gene3D" id="2.40.30.170">
    <property type="match status" value="1"/>
</dbReference>
<dbReference type="InterPro" id="IPR058792">
    <property type="entry name" value="Beta-barrel_RND_2"/>
</dbReference>
<dbReference type="Pfam" id="PF25989">
    <property type="entry name" value="YknX_C"/>
    <property type="match status" value="1"/>
</dbReference>
<keyword evidence="3" id="KW-0732">Signal</keyword>
<dbReference type="GO" id="GO:0015562">
    <property type="term" value="F:efflux transmembrane transporter activity"/>
    <property type="evidence" value="ECO:0007669"/>
    <property type="project" value="TreeGrafter"/>
</dbReference>
<dbReference type="PROSITE" id="PS51257">
    <property type="entry name" value="PROKAR_LIPOPROTEIN"/>
    <property type="match status" value="1"/>
</dbReference>
<dbReference type="RefSeq" id="WP_049740058.1">
    <property type="nucleotide sequence ID" value="NZ_BJON01000002.1"/>
</dbReference>
<dbReference type="SUPFAM" id="SSF111369">
    <property type="entry name" value="HlyD-like secretion proteins"/>
    <property type="match status" value="2"/>
</dbReference>
<dbReference type="PATRIC" id="fig|54915.3.peg.3019"/>
<dbReference type="NCBIfam" id="TIGR01730">
    <property type="entry name" value="RND_mfp"/>
    <property type="match status" value="1"/>
</dbReference>
<feature type="domain" description="CusB-like beta-barrel" evidence="5">
    <location>
        <begin position="275"/>
        <end position="332"/>
    </location>
</feature>
<evidence type="ECO:0000256" key="2">
    <source>
        <dbReference type="SAM" id="Coils"/>
    </source>
</evidence>
<dbReference type="EMBL" id="BJON01000002">
    <property type="protein sequence ID" value="GED66730.1"/>
    <property type="molecule type" value="Genomic_DNA"/>
</dbReference>
<reference evidence="8" key="2">
    <citation type="submission" date="2015-07" db="EMBL/GenBank/DDBJ databases">
        <title>MeaNS - Measles Nucleotide Surveillance Program.</title>
        <authorList>
            <person name="Tran T."/>
            <person name="Druce J."/>
        </authorList>
    </citation>
    <scope>NUCLEOTIDE SEQUENCE</scope>
    <source>
        <strain evidence="8">DSM 9887</strain>
    </source>
</reference>
<feature type="signal peptide" evidence="3">
    <location>
        <begin position="1"/>
        <end position="20"/>
    </location>
</feature>
<feature type="coiled-coil region" evidence="2">
    <location>
        <begin position="127"/>
        <end position="157"/>
    </location>
</feature>
<dbReference type="Gene3D" id="1.10.287.470">
    <property type="entry name" value="Helix hairpin bin"/>
    <property type="match status" value="1"/>
</dbReference>
<comment type="similarity">
    <text evidence="1">Belongs to the membrane fusion protein (MFP) (TC 8.A.1) family.</text>
</comment>
<feature type="domain" description="YknX-like C-terminal permuted SH3-like" evidence="6">
    <location>
        <begin position="341"/>
        <end position="405"/>
    </location>
</feature>
<dbReference type="PANTHER" id="PTHR30469:SF15">
    <property type="entry name" value="HLYD FAMILY OF SECRETION PROTEINS"/>
    <property type="match status" value="1"/>
</dbReference>
<evidence type="ECO:0000313" key="7">
    <source>
        <dbReference type="EMBL" id="GED66730.1"/>
    </source>
</evidence>